<dbReference type="EMBL" id="UINC01090975">
    <property type="protein sequence ID" value="SVC43376.1"/>
    <property type="molecule type" value="Genomic_DNA"/>
</dbReference>
<accession>A0A382M3D1</accession>
<sequence>MKILIPPSEGKAKILKPQNILFKDTGFVFEKYVKQVVRLLNLIDNEDLRSIYGTSQEKSELFHRQNEDIFKSRCAPAI</sequence>
<dbReference type="AlphaFoldDB" id="A0A382M3D1"/>
<feature type="non-terminal residue" evidence="1">
    <location>
        <position position="78"/>
    </location>
</feature>
<proteinExistence type="predicted"/>
<evidence type="ECO:0000313" key="1">
    <source>
        <dbReference type="EMBL" id="SVC43376.1"/>
    </source>
</evidence>
<name>A0A382M3D1_9ZZZZ</name>
<reference evidence="1" key="1">
    <citation type="submission" date="2018-05" db="EMBL/GenBank/DDBJ databases">
        <authorList>
            <person name="Lanie J.A."/>
            <person name="Ng W.-L."/>
            <person name="Kazmierczak K.M."/>
            <person name="Andrzejewski T.M."/>
            <person name="Davidsen T.M."/>
            <person name="Wayne K.J."/>
            <person name="Tettelin H."/>
            <person name="Glass J.I."/>
            <person name="Rusch D."/>
            <person name="Podicherti R."/>
            <person name="Tsui H.-C.T."/>
            <person name="Winkler M.E."/>
        </authorList>
    </citation>
    <scope>NUCLEOTIDE SEQUENCE</scope>
</reference>
<gene>
    <name evidence="1" type="ORF">METZ01_LOCUS296230</name>
</gene>
<organism evidence="1">
    <name type="scientific">marine metagenome</name>
    <dbReference type="NCBI Taxonomy" id="408172"/>
    <lineage>
        <taxon>unclassified sequences</taxon>
        <taxon>metagenomes</taxon>
        <taxon>ecological metagenomes</taxon>
    </lineage>
</organism>
<protein>
    <submittedName>
        <fullName evidence="1">Uncharacterized protein</fullName>
    </submittedName>
</protein>